<feature type="binding site" evidence="7">
    <location>
        <position position="173"/>
    </location>
    <ligand>
        <name>substrate</name>
    </ligand>
</feature>
<evidence type="ECO:0000256" key="6">
    <source>
        <dbReference type="ARBA" id="ARBA00023080"/>
    </source>
</evidence>
<feature type="binding site" evidence="7">
    <location>
        <position position="70"/>
    </location>
    <ligand>
        <name>Mg(2+)</name>
        <dbReference type="ChEBI" id="CHEBI:18420"/>
    </ligand>
</feature>
<comment type="catalytic activity">
    <reaction evidence="7">
        <text>XTP + H2O = XMP + diphosphate + H(+)</text>
        <dbReference type="Rhea" id="RHEA:28610"/>
        <dbReference type="ChEBI" id="CHEBI:15377"/>
        <dbReference type="ChEBI" id="CHEBI:15378"/>
        <dbReference type="ChEBI" id="CHEBI:33019"/>
        <dbReference type="ChEBI" id="CHEBI:57464"/>
        <dbReference type="ChEBI" id="CHEBI:61314"/>
        <dbReference type="EC" id="3.6.1.66"/>
    </reaction>
</comment>
<keyword evidence="2 7" id="KW-0479">Metal-binding</keyword>
<dbReference type="NCBIfam" id="NF011398">
    <property type="entry name" value="PRK14823.1"/>
    <property type="match status" value="1"/>
</dbReference>
<evidence type="ECO:0000256" key="8">
    <source>
        <dbReference type="RuleBase" id="RU003781"/>
    </source>
</evidence>
<protein>
    <recommendedName>
        <fullName evidence="7">dITP/XTP pyrophosphatase</fullName>
        <ecNumber evidence="7">3.6.1.66</ecNumber>
    </recommendedName>
    <alternativeName>
        <fullName evidence="7">Non-canonical purine NTP pyrophosphatase</fullName>
    </alternativeName>
    <alternativeName>
        <fullName evidence="7">Non-standard purine NTP pyrophosphatase</fullName>
    </alternativeName>
    <alternativeName>
        <fullName evidence="7">Nucleoside-triphosphate diphosphatase</fullName>
    </alternativeName>
    <alternativeName>
        <fullName evidence="7">Nucleoside-triphosphate pyrophosphatase</fullName>
        <shortName evidence="7">NTPase</shortName>
    </alternativeName>
</protein>
<evidence type="ECO:0000256" key="2">
    <source>
        <dbReference type="ARBA" id="ARBA00022723"/>
    </source>
</evidence>
<dbReference type="Proteomes" id="UP001597241">
    <property type="component" value="Unassembled WGS sequence"/>
</dbReference>
<comment type="function">
    <text evidence="7">Pyrophosphatase that catalyzes the hydrolysis of nucleoside triphosphates to their monophosphate derivatives, with a high preference for the non-canonical purine nucleotides XTP (xanthosine triphosphate), dITP (deoxyinosine triphosphate) and ITP. Seems to function as a house-cleaning enzyme that removes non-canonical purine nucleotides from the nucleotide pool, thus preventing their incorporation into DNA/RNA and avoiding chromosomal lesions.</text>
</comment>
<reference evidence="10" key="1">
    <citation type="journal article" date="2019" name="Int. J. Syst. Evol. Microbiol.">
        <title>The Global Catalogue of Microorganisms (GCM) 10K type strain sequencing project: providing services to taxonomists for standard genome sequencing and annotation.</title>
        <authorList>
            <consortium name="The Broad Institute Genomics Platform"/>
            <consortium name="The Broad Institute Genome Sequencing Center for Infectious Disease"/>
            <person name="Wu L."/>
            <person name="Ma J."/>
        </authorList>
    </citation>
    <scope>NUCLEOTIDE SEQUENCE [LARGE SCALE GENOMIC DNA]</scope>
    <source>
        <strain evidence="10">CCUG 62221</strain>
    </source>
</reference>
<keyword evidence="6 7" id="KW-0546">Nucleotide metabolism</keyword>
<dbReference type="PANTHER" id="PTHR11067:SF9">
    <property type="entry name" value="INOSINE TRIPHOSPHATE PYROPHOSPHATASE"/>
    <property type="match status" value="1"/>
</dbReference>
<evidence type="ECO:0000256" key="4">
    <source>
        <dbReference type="ARBA" id="ARBA00022801"/>
    </source>
</evidence>
<comment type="similarity">
    <text evidence="1 7 8">Belongs to the HAM1 NTPase family.</text>
</comment>
<dbReference type="InterPro" id="IPR002637">
    <property type="entry name" value="RdgB/HAM1"/>
</dbReference>
<feature type="binding site" evidence="7">
    <location>
        <begin position="150"/>
        <end position="153"/>
    </location>
    <ligand>
        <name>substrate</name>
    </ligand>
</feature>
<feature type="binding site" evidence="7">
    <location>
        <position position="71"/>
    </location>
    <ligand>
        <name>substrate</name>
    </ligand>
</feature>
<comment type="caution">
    <text evidence="7">Lacks conserved residue(s) required for the propagation of feature annotation.</text>
</comment>
<gene>
    <name evidence="9" type="ORF">ACFQ5N_10655</name>
</gene>
<organism evidence="9 10">
    <name type="scientific">Lutibacter holmesii</name>
    <dbReference type="NCBI Taxonomy" id="1137985"/>
    <lineage>
        <taxon>Bacteria</taxon>
        <taxon>Pseudomonadati</taxon>
        <taxon>Bacteroidota</taxon>
        <taxon>Flavobacteriia</taxon>
        <taxon>Flavobacteriales</taxon>
        <taxon>Flavobacteriaceae</taxon>
        <taxon>Lutibacter</taxon>
    </lineage>
</organism>
<dbReference type="EMBL" id="JBHTMV010000004">
    <property type="protein sequence ID" value="MFD1294297.1"/>
    <property type="molecule type" value="Genomic_DNA"/>
</dbReference>
<dbReference type="Pfam" id="PF01725">
    <property type="entry name" value="Ham1p_like"/>
    <property type="match status" value="1"/>
</dbReference>
<keyword evidence="3 7" id="KW-0547">Nucleotide-binding</keyword>
<dbReference type="RefSeq" id="WP_386809488.1">
    <property type="nucleotide sequence ID" value="NZ_JBHTMV010000004.1"/>
</dbReference>
<dbReference type="PANTHER" id="PTHR11067">
    <property type="entry name" value="INOSINE TRIPHOSPHATE PYROPHOSPHATASE/HAM1 PROTEIN"/>
    <property type="match status" value="1"/>
</dbReference>
<dbReference type="NCBIfam" id="TIGR00042">
    <property type="entry name" value="RdgB/HAM1 family non-canonical purine NTP pyrophosphatase"/>
    <property type="match status" value="1"/>
</dbReference>
<evidence type="ECO:0000256" key="3">
    <source>
        <dbReference type="ARBA" id="ARBA00022741"/>
    </source>
</evidence>
<evidence type="ECO:0000256" key="1">
    <source>
        <dbReference type="ARBA" id="ARBA00008023"/>
    </source>
</evidence>
<dbReference type="HAMAP" id="MF_01405">
    <property type="entry name" value="Non_canon_purine_NTPase"/>
    <property type="match status" value="1"/>
</dbReference>
<feature type="binding site" evidence="7">
    <location>
        <begin position="178"/>
        <end position="179"/>
    </location>
    <ligand>
        <name>substrate</name>
    </ligand>
</feature>
<evidence type="ECO:0000256" key="7">
    <source>
        <dbReference type="HAMAP-Rule" id="MF_01405"/>
    </source>
</evidence>
<proteinExistence type="inferred from homology"/>
<evidence type="ECO:0000313" key="9">
    <source>
        <dbReference type="EMBL" id="MFD1294297.1"/>
    </source>
</evidence>
<dbReference type="EC" id="3.6.1.66" evidence="7"/>
<comment type="cofactor">
    <cofactor evidence="7">
        <name>Mg(2+)</name>
        <dbReference type="ChEBI" id="CHEBI:18420"/>
    </cofactor>
    <text evidence="7">Binds 1 Mg(2+) ion per subunit.</text>
</comment>
<dbReference type="Gene3D" id="3.90.950.10">
    <property type="match status" value="1"/>
</dbReference>
<dbReference type="CDD" id="cd00515">
    <property type="entry name" value="HAM1"/>
    <property type="match status" value="1"/>
</dbReference>
<dbReference type="InterPro" id="IPR029001">
    <property type="entry name" value="ITPase-like_fam"/>
</dbReference>
<comment type="catalytic activity">
    <reaction evidence="7">
        <text>ITP + H2O = IMP + diphosphate + H(+)</text>
        <dbReference type="Rhea" id="RHEA:29399"/>
        <dbReference type="ChEBI" id="CHEBI:15377"/>
        <dbReference type="ChEBI" id="CHEBI:15378"/>
        <dbReference type="ChEBI" id="CHEBI:33019"/>
        <dbReference type="ChEBI" id="CHEBI:58053"/>
        <dbReference type="ChEBI" id="CHEBI:61402"/>
        <dbReference type="EC" id="3.6.1.66"/>
    </reaction>
</comment>
<feature type="active site" description="Proton acceptor" evidence="7">
    <location>
        <position position="70"/>
    </location>
</feature>
<comment type="subunit">
    <text evidence="7">Homodimer.</text>
</comment>
<sequence length="195" mass="21551">MSKLKLVFATNNKNKLKEVQAMLTNFEIVSLAEINCFDDIPETAKTLEGNAILKANYITKKYGLNCFADDTGLEVEALNNEPGVFSARYAGPENNAEANMTKLLLELGENTHRKAQFRTAVALNIEGEQFVFEGICTGEILTKKTGNSGFGYDPIFMPTGYQKSFAEMNITEKGAISHRGKAIEQLVNFLNNYAC</sequence>
<evidence type="ECO:0000313" key="10">
    <source>
        <dbReference type="Proteomes" id="UP001597241"/>
    </source>
</evidence>
<keyword evidence="5 7" id="KW-0460">Magnesium</keyword>
<keyword evidence="10" id="KW-1185">Reference proteome</keyword>
<feature type="binding site" evidence="7">
    <location>
        <begin position="10"/>
        <end position="15"/>
    </location>
    <ligand>
        <name>substrate</name>
    </ligand>
</feature>
<name>A0ABW3WQW0_9FLAO</name>
<comment type="caution">
    <text evidence="9">The sequence shown here is derived from an EMBL/GenBank/DDBJ whole genome shotgun (WGS) entry which is preliminary data.</text>
</comment>
<dbReference type="SUPFAM" id="SSF52972">
    <property type="entry name" value="ITPase-like"/>
    <property type="match status" value="1"/>
</dbReference>
<dbReference type="InterPro" id="IPR020922">
    <property type="entry name" value="dITP/XTP_pyrophosphatase"/>
</dbReference>
<keyword evidence="4 7" id="KW-0378">Hydrolase</keyword>
<accession>A0ABW3WQW0</accession>
<comment type="catalytic activity">
    <reaction evidence="7">
        <text>dITP + H2O = dIMP + diphosphate + H(+)</text>
        <dbReference type="Rhea" id="RHEA:28342"/>
        <dbReference type="ChEBI" id="CHEBI:15377"/>
        <dbReference type="ChEBI" id="CHEBI:15378"/>
        <dbReference type="ChEBI" id="CHEBI:33019"/>
        <dbReference type="ChEBI" id="CHEBI:61194"/>
        <dbReference type="ChEBI" id="CHEBI:61382"/>
        <dbReference type="EC" id="3.6.1.66"/>
    </reaction>
</comment>
<evidence type="ECO:0000256" key="5">
    <source>
        <dbReference type="ARBA" id="ARBA00022842"/>
    </source>
</evidence>